<gene>
    <name evidence="1" type="ORF">GCM10010211_48040</name>
</gene>
<keyword evidence="2" id="KW-1185">Reference proteome</keyword>
<dbReference type="Gene3D" id="2.30.110.10">
    <property type="entry name" value="Electron Transport, Fmn-binding Protein, Chain A"/>
    <property type="match status" value="1"/>
</dbReference>
<name>A0ABQ2VC92_9ACTN</name>
<reference evidence="2" key="1">
    <citation type="journal article" date="2019" name="Int. J. Syst. Evol. Microbiol.">
        <title>The Global Catalogue of Microorganisms (GCM) 10K type strain sequencing project: providing services to taxonomists for standard genome sequencing and annotation.</title>
        <authorList>
            <consortium name="The Broad Institute Genomics Platform"/>
            <consortium name="The Broad Institute Genome Sequencing Center for Infectious Disease"/>
            <person name="Wu L."/>
            <person name="Ma J."/>
        </authorList>
    </citation>
    <scope>NUCLEOTIDE SEQUENCE [LARGE SCALE GENOMIC DNA]</scope>
    <source>
        <strain evidence="2">JCM 3399</strain>
    </source>
</reference>
<dbReference type="EMBL" id="BMRP01000017">
    <property type="protein sequence ID" value="GGU76413.1"/>
    <property type="molecule type" value="Genomic_DNA"/>
</dbReference>
<protein>
    <submittedName>
        <fullName evidence="1">Nitroreductase</fullName>
    </submittedName>
</protein>
<evidence type="ECO:0000313" key="1">
    <source>
        <dbReference type="EMBL" id="GGU76413.1"/>
    </source>
</evidence>
<dbReference type="Proteomes" id="UP000654471">
    <property type="component" value="Unassembled WGS sequence"/>
</dbReference>
<dbReference type="InterPro" id="IPR004378">
    <property type="entry name" value="F420H2_quin_Rdtase"/>
</dbReference>
<dbReference type="Pfam" id="PF04075">
    <property type="entry name" value="F420H2_quin_red"/>
    <property type="match status" value="1"/>
</dbReference>
<sequence>MSQNLKPSRFTAGFNSFVGWLARRGISLAGAADLSVRGRTSGEWRRVPVNPMTFEDGRYLVSAQGDSAWVRNMRAAGGGELRVGRRTRTFTAVELPPAETTDLLRAYLARWGWEVKPFFGGVTADSTDEEFRTIAPLHPVFRITEA</sequence>
<dbReference type="InterPro" id="IPR012349">
    <property type="entry name" value="Split_barrel_FMN-bd"/>
</dbReference>
<evidence type="ECO:0000313" key="2">
    <source>
        <dbReference type="Proteomes" id="UP000654471"/>
    </source>
</evidence>
<organism evidence="1 2">
    <name type="scientific">Streptomyces albospinus</name>
    <dbReference type="NCBI Taxonomy" id="285515"/>
    <lineage>
        <taxon>Bacteria</taxon>
        <taxon>Bacillati</taxon>
        <taxon>Actinomycetota</taxon>
        <taxon>Actinomycetes</taxon>
        <taxon>Kitasatosporales</taxon>
        <taxon>Streptomycetaceae</taxon>
        <taxon>Streptomyces</taxon>
    </lineage>
</organism>
<comment type="caution">
    <text evidence="1">The sequence shown here is derived from an EMBL/GenBank/DDBJ whole genome shotgun (WGS) entry which is preliminary data.</text>
</comment>
<accession>A0ABQ2VC92</accession>
<proteinExistence type="predicted"/>
<dbReference type="RefSeq" id="WP_189303189.1">
    <property type="nucleotide sequence ID" value="NZ_BMRP01000017.1"/>
</dbReference>
<dbReference type="NCBIfam" id="TIGR00026">
    <property type="entry name" value="hi_GC_TIGR00026"/>
    <property type="match status" value="1"/>
</dbReference>